<keyword evidence="2" id="KW-1185">Reference proteome</keyword>
<organism evidence="1 2">
    <name type="scientific">Neisseria perflava</name>
    <dbReference type="NCBI Taxonomy" id="33053"/>
    <lineage>
        <taxon>Bacteria</taxon>
        <taxon>Pseudomonadati</taxon>
        <taxon>Pseudomonadota</taxon>
        <taxon>Betaproteobacteria</taxon>
        <taxon>Neisseriales</taxon>
        <taxon>Neisseriaceae</taxon>
        <taxon>Neisseria</taxon>
    </lineage>
</organism>
<dbReference type="AlphaFoldDB" id="A0A9X7F929"/>
<protein>
    <submittedName>
        <fullName evidence="1">Uncharacterized protein</fullName>
    </submittedName>
</protein>
<accession>A0A9X7F929</accession>
<dbReference type="RefSeq" id="WP_101755376.1">
    <property type="nucleotide sequence ID" value="NZ_CP136962.1"/>
</dbReference>
<gene>
    <name evidence="1" type="ORF">CYJ98_005870</name>
</gene>
<sequence>MSFITIIFLICAYIFNFDSKDEFVWIMVFCGFVEVIFSGRLLLLLPLMIGNYFASSYIYEQFLPSGFWSFILCGVVSGISGLLIGGIIYLILILIFRVGKE</sequence>
<name>A0A9X7F929_NEIPE</name>
<evidence type="ECO:0000313" key="1">
    <source>
        <dbReference type="EMBL" id="WOS97114.1"/>
    </source>
</evidence>
<reference evidence="2" key="1">
    <citation type="submission" date="2017-12" db="EMBL/GenBank/DDBJ databases">
        <title>Phylogenetic diversity of female urinary microbiome.</title>
        <authorList>
            <person name="Thomas-White K."/>
            <person name="Wolfe A.J."/>
        </authorList>
    </citation>
    <scope>NUCLEOTIDE SEQUENCE [LARGE SCALE GENOMIC DNA]</scope>
    <source>
        <strain evidence="2">UMB0023</strain>
    </source>
</reference>
<reference evidence="1 2" key="2">
    <citation type="submission" date="2023-10" db="EMBL/GenBank/DDBJ databases">
        <authorList>
            <person name="Choi B."/>
        </authorList>
    </citation>
    <scope>NUCLEOTIDE SEQUENCE [LARGE SCALE GENOMIC DNA]</scope>
    <source>
        <strain evidence="1 2">UMB0023</strain>
    </source>
</reference>
<dbReference type="Proteomes" id="UP000234781">
    <property type="component" value="Chromosome"/>
</dbReference>
<evidence type="ECO:0000313" key="2">
    <source>
        <dbReference type="Proteomes" id="UP000234781"/>
    </source>
</evidence>
<dbReference type="EMBL" id="CP136962">
    <property type="protein sequence ID" value="WOS97114.1"/>
    <property type="molecule type" value="Genomic_DNA"/>
</dbReference>
<proteinExistence type="predicted"/>